<feature type="chain" id="PRO_5014958005" description="Bacterial Ig domain-containing protein" evidence="1">
    <location>
        <begin position="33"/>
        <end position="142"/>
    </location>
</feature>
<accession>A0A2N8PBH0</accession>
<comment type="caution">
    <text evidence="2">The sequence shown here is derived from an EMBL/GenBank/DDBJ whole genome shotgun (WGS) entry which is preliminary data.</text>
</comment>
<keyword evidence="3" id="KW-1185">Reference proteome</keyword>
<reference evidence="3" key="1">
    <citation type="submission" date="2015-09" db="EMBL/GenBank/DDBJ databases">
        <authorList>
            <person name="Graham D.E."/>
            <person name="Mahan K.M."/>
            <person name="Klingeman D.M."/>
            <person name="Fida T."/>
            <person name="Giannone R.J."/>
            <person name="Hettich R.L."/>
            <person name="Parry R.J."/>
            <person name="Spain J.C."/>
        </authorList>
    </citation>
    <scope>NUCLEOTIDE SEQUENCE [LARGE SCALE GENOMIC DNA]</scope>
    <source>
        <strain evidence="3">JCM 4701</strain>
    </source>
</reference>
<evidence type="ECO:0000256" key="1">
    <source>
        <dbReference type="SAM" id="SignalP"/>
    </source>
</evidence>
<organism evidence="2 3">
    <name type="scientific">Streptomyces noursei</name>
    <name type="common">Streptomyces albulus</name>
    <dbReference type="NCBI Taxonomy" id="1971"/>
    <lineage>
        <taxon>Bacteria</taxon>
        <taxon>Bacillati</taxon>
        <taxon>Actinomycetota</taxon>
        <taxon>Actinomycetes</taxon>
        <taxon>Kitasatosporales</taxon>
        <taxon>Streptomycetaceae</taxon>
        <taxon>Streptomyces</taxon>
    </lineage>
</organism>
<feature type="signal peptide" evidence="1">
    <location>
        <begin position="1"/>
        <end position="32"/>
    </location>
</feature>
<evidence type="ECO:0000313" key="3">
    <source>
        <dbReference type="Proteomes" id="UP000236047"/>
    </source>
</evidence>
<dbReference type="RefSeq" id="WP_102925761.1">
    <property type="nucleotide sequence ID" value="NZ_LJSN01000003.1"/>
</dbReference>
<evidence type="ECO:0000313" key="2">
    <source>
        <dbReference type="EMBL" id="PNE38357.1"/>
    </source>
</evidence>
<protein>
    <recommendedName>
        <fullName evidence="4">Bacterial Ig domain-containing protein</fullName>
    </recommendedName>
</protein>
<name>A0A2N8PBH0_STRNR</name>
<proteinExistence type="predicted"/>
<keyword evidence="1" id="KW-0732">Signal</keyword>
<dbReference type="EMBL" id="LJSN01000003">
    <property type="protein sequence ID" value="PNE38357.1"/>
    <property type="molecule type" value="Genomic_DNA"/>
</dbReference>
<dbReference type="Proteomes" id="UP000236047">
    <property type="component" value="Unassembled WGS sequence"/>
</dbReference>
<evidence type="ECO:0008006" key="4">
    <source>
        <dbReference type="Google" id="ProtNLM"/>
    </source>
</evidence>
<dbReference type="AlphaFoldDB" id="A0A2N8PBH0"/>
<gene>
    <name evidence="2" type="ORF">AOB60_30365</name>
</gene>
<sequence length="142" mass="14682">MGTTKKAYRWRTTTIGLACAALLAGGAGTAVAAPSAVPDLHSRAVAAAAATSHEKIDVKASAKSVKAGESVTLSGRTKGIPTGSKLTVQHLNKGKWTRLHASTKTKHGGHYSVKVKLGKKGKEKLRVAHGKTHSSTVTVTVH</sequence>